<dbReference type="EMBL" id="QRQK01000007">
    <property type="protein sequence ID" value="RHM98950.1"/>
    <property type="molecule type" value="Genomic_DNA"/>
</dbReference>
<evidence type="ECO:0000313" key="8">
    <source>
        <dbReference type="Proteomes" id="UP000285750"/>
    </source>
</evidence>
<dbReference type="Gene3D" id="3.40.50.2300">
    <property type="match status" value="1"/>
</dbReference>
<evidence type="ECO:0000313" key="7">
    <source>
        <dbReference type="Proteomes" id="UP000285109"/>
    </source>
</evidence>
<organism evidence="3 6">
    <name type="scientific">Phocaeicola plebeius</name>
    <dbReference type="NCBI Taxonomy" id="310297"/>
    <lineage>
        <taxon>Bacteria</taxon>
        <taxon>Pseudomonadati</taxon>
        <taxon>Bacteroidota</taxon>
        <taxon>Bacteroidia</taxon>
        <taxon>Bacteroidales</taxon>
        <taxon>Bacteroidaceae</taxon>
        <taxon>Phocaeicola</taxon>
    </lineage>
</organism>
<feature type="domain" description="HTH luxR-type" evidence="2">
    <location>
        <begin position="139"/>
        <end position="204"/>
    </location>
</feature>
<dbReference type="GO" id="GO:0006355">
    <property type="term" value="P:regulation of DNA-templated transcription"/>
    <property type="evidence" value="ECO:0007669"/>
    <property type="project" value="InterPro"/>
</dbReference>
<dbReference type="InterPro" id="IPR016032">
    <property type="entry name" value="Sig_transdc_resp-reg_C-effctor"/>
</dbReference>
<dbReference type="PROSITE" id="PS50043">
    <property type="entry name" value="HTH_LUXR_2"/>
    <property type="match status" value="1"/>
</dbReference>
<sequence>MQILILADNQDVTRYGMKAIAAGLYPVCVYVEALDWKSLAESLAEYPEACVVLDYTLLDCSVEQLLVLHERFPKADFVLFSDQLGRDFVRRMLLAGSSFHVLMKDAPLAEVNQCLRDVNGGCQFVCGKAKDLLREEGKKQNRMAPLTQTEKEILRAMALGKSTKEIAAERFLSVYTVATHRKNIFRKLEVNNAHEAIRYALRAGIVNTVEYCI</sequence>
<dbReference type="CDD" id="cd06170">
    <property type="entry name" value="LuxR_C_like"/>
    <property type="match status" value="1"/>
</dbReference>
<keyword evidence="1 3" id="KW-0238">DNA-binding</keyword>
<dbReference type="EMBL" id="QSQT01000007">
    <property type="protein sequence ID" value="RGK56951.1"/>
    <property type="molecule type" value="Genomic_DNA"/>
</dbReference>
<dbReference type="PANTHER" id="PTHR43214:SF43">
    <property type="entry name" value="TWO-COMPONENT RESPONSE REGULATOR"/>
    <property type="match status" value="1"/>
</dbReference>
<evidence type="ECO:0000313" key="4">
    <source>
        <dbReference type="EMBL" id="RGS07999.1"/>
    </source>
</evidence>
<accession>A0A3E4N5H3</accession>
<keyword evidence="6" id="KW-1185">Reference proteome</keyword>
<dbReference type="InterPro" id="IPR011006">
    <property type="entry name" value="CheY-like_superfamily"/>
</dbReference>
<gene>
    <name evidence="4" type="ORF">DWY14_07080</name>
    <name evidence="5" type="ORF">DWZ34_05080</name>
    <name evidence="3" type="ORF">DXD04_04800</name>
</gene>
<proteinExistence type="predicted"/>
<dbReference type="EMBL" id="QRUY01000012">
    <property type="protein sequence ID" value="RGS07999.1"/>
    <property type="molecule type" value="Genomic_DNA"/>
</dbReference>
<dbReference type="Proteomes" id="UP000260862">
    <property type="component" value="Unassembled WGS sequence"/>
</dbReference>
<dbReference type="GO" id="GO:0003677">
    <property type="term" value="F:DNA binding"/>
    <property type="evidence" value="ECO:0007669"/>
    <property type="project" value="UniProtKB-KW"/>
</dbReference>
<dbReference type="SUPFAM" id="SSF52172">
    <property type="entry name" value="CheY-like"/>
    <property type="match status" value="1"/>
</dbReference>
<evidence type="ECO:0000313" key="3">
    <source>
        <dbReference type="EMBL" id="RGK56951.1"/>
    </source>
</evidence>
<dbReference type="PRINTS" id="PR00038">
    <property type="entry name" value="HTHLUXR"/>
</dbReference>
<reference evidence="6 7" key="1">
    <citation type="submission" date="2018-08" db="EMBL/GenBank/DDBJ databases">
        <title>A genome reference for cultivated species of the human gut microbiota.</title>
        <authorList>
            <person name="Zou Y."/>
            <person name="Xue W."/>
            <person name="Luo G."/>
        </authorList>
    </citation>
    <scope>NUCLEOTIDE SEQUENCE [LARGE SCALE GENOMIC DNA]</scope>
    <source>
        <strain evidence="4 8">AF24-16AC</strain>
        <strain evidence="5 7">AF31-28B-AC</strain>
        <strain evidence="3 6">TF10-3AC</strain>
    </source>
</reference>
<dbReference type="InterPro" id="IPR039420">
    <property type="entry name" value="WalR-like"/>
</dbReference>
<protein>
    <submittedName>
        <fullName evidence="3">DNA-binding response regulator</fullName>
    </submittedName>
</protein>
<evidence type="ECO:0000313" key="5">
    <source>
        <dbReference type="EMBL" id="RHM98950.1"/>
    </source>
</evidence>
<evidence type="ECO:0000256" key="1">
    <source>
        <dbReference type="ARBA" id="ARBA00023125"/>
    </source>
</evidence>
<dbReference type="Pfam" id="PF00196">
    <property type="entry name" value="GerE"/>
    <property type="match status" value="1"/>
</dbReference>
<evidence type="ECO:0000259" key="2">
    <source>
        <dbReference type="PROSITE" id="PS50043"/>
    </source>
</evidence>
<dbReference type="SUPFAM" id="SSF46894">
    <property type="entry name" value="C-terminal effector domain of the bipartite response regulators"/>
    <property type="match status" value="1"/>
</dbReference>
<dbReference type="AlphaFoldDB" id="A0A3E4N5H3"/>
<dbReference type="InterPro" id="IPR000792">
    <property type="entry name" value="Tscrpt_reg_LuxR_C"/>
</dbReference>
<dbReference type="Proteomes" id="UP000285109">
    <property type="component" value="Unassembled WGS sequence"/>
</dbReference>
<name>A0A3E4N5H3_9BACT</name>
<comment type="caution">
    <text evidence="3">The sequence shown here is derived from an EMBL/GenBank/DDBJ whole genome shotgun (WGS) entry which is preliminary data.</text>
</comment>
<evidence type="ECO:0000313" key="6">
    <source>
        <dbReference type="Proteomes" id="UP000260862"/>
    </source>
</evidence>
<dbReference type="RefSeq" id="WP_117671349.1">
    <property type="nucleotide sequence ID" value="NZ_CABOGR010000007.1"/>
</dbReference>
<dbReference type="SMART" id="SM00421">
    <property type="entry name" value="HTH_LUXR"/>
    <property type="match status" value="1"/>
</dbReference>
<dbReference type="Proteomes" id="UP000285750">
    <property type="component" value="Unassembled WGS sequence"/>
</dbReference>
<dbReference type="PANTHER" id="PTHR43214">
    <property type="entry name" value="TWO-COMPONENT RESPONSE REGULATOR"/>
    <property type="match status" value="1"/>
</dbReference>